<dbReference type="RefSeq" id="XP_060280629.1">
    <property type="nucleotide sequence ID" value="XM_060426200.1"/>
</dbReference>
<evidence type="ECO:0000313" key="2">
    <source>
        <dbReference type="EMBL" id="KAK1764416.1"/>
    </source>
</evidence>
<reference evidence="2" key="1">
    <citation type="submission" date="2023-06" db="EMBL/GenBank/DDBJ databases">
        <title>Genome-scale phylogeny and comparative genomics of the fungal order Sordariales.</title>
        <authorList>
            <consortium name="Lawrence Berkeley National Laboratory"/>
            <person name="Hensen N."/>
            <person name="Bonometti L."/>
            <person name="Westerberg I."/>
            <person name="Brannstrom I.O."/>
            <person name="Guillou S."/>
            <person name="Cros-Aarteil S."/>
            <person name="Calhoun S."/>
            <person name="Haridas S."/>
            <person name="Kuo A."/>
            <person name="Mondo S."/>
            <person name="Pangilinan J."/>
            <person name="Riley R."/>
            <person name="Labutti K."/>
            <person name="Andreopoulos B."/>
            <person name="Lipzen A."/>
            <person name="Chen C."/>
            <person name="Yanf M."/>
            <person name="Daum C."/>
            <person name="Ng V."/>
            <person name="Clum A."/>
            <person name="Steindorff A."/>
            <person name="Ohm R."/>
            <person name="Martin F."/>
            <person name="Silar P."/>
            <person name="Natvig D."/>
            <person name="Lalanne C."/>
            <person name="Gautier V."/>
            <person name="Ament-Velasquez S.L."/>
            <person name="Kruys A."/>
            <person name="Hutchinson M.I."/>
            <person name="Powell A.J."/>
            <person name="Barry K."/>
            <person name="Miller A.N."/>
            <person name="Grigoriev I.V."/>
            <person name="Debuchy R."/>
            <person name="Gladieux P."/>
            <person name="Thoren M.H."/>
            <person name="Johannesson H."/>
        </authorList>
    </citation>
    <scope>NUCLEOTIDE SEQUENCE</scope>
    <source>
        <strain evidence="2">8032-3</strain>
    </source>
</reference>
<organism evidence="2 3">
    <name type="scientific">Phialemonium atrogriseum</name>
    <dbReference type="NCBI Taxonomy" id="1093897"/>
    <lineage>
        <taxon>Eukaryota</taxon>
        <taxon>Fungi</taxon>
        <taxon>Dikarya</taxon>
        <taxon>Ascomycota</taxon>
        <taxon>Pezizomycotina</taxon>
        <taxon>Sordariomycetes</taxon>
        <taxon>Sordariomycetidae</taxon>
        <taxon>Cephalothecales</taxon>
        <taxon>Cephalothecaceae</taxon>
        <taxon>Phialemonium</taxon>
    </lineage>
</organism>
<accession>A0AAJ0BUE6</accession>
<dbReference type="EMBL" id="MU839020">
    <property type="protein sequence ID" value="KAK1764416.1"/>
    <property type="molecule type" value="Genomic_DNA"/>
</dbReference>
<dbReference type="AlphaFoldDB" id="A0AAJ0BUE6"/>
<evidence type="ECO:0000313" key="3">
    <source>
        <dbReference type="Proteomes" id="UP001244011"/>
    </source>
</evidence>
<comment type="caution">
    <text evidence="2">The sequence shown here is derived from an EMBL/GenBank/DDBJ whole genome shotgun (WGS) entry which is preliminary data.</text>
</comment>
<dbReference type="Proteomes" id="UP001244011">
    <property type="component" value="Unassembled WGS sequence"/>
</dbReference>
<keyword evidence="1" id="KW-1133">Transmembrane helix</keyword>
<keyword evidence="1" id="KW-0472">Membrane</keyword>
<keyword evidence="3" id="KW-1185">Reference proteome</keyword>
<evidence type="ECO:0000256" key="1">
    <source>
        <dbReference type="SAM" id="Phobius"/>
    </source>
</evidence>
<dbReference type="GeneID" id="85309387"/>
<feature type="transmembrane region" description="Helical" evidence="1">
    <location>
        <begin position="6"/>
        <end position="25"/>
    </location>
</feature>
<name>A0AAJ0BUE6_9PEZI</name>
<protein>
    <submittedName>
        <fullName evidence="2">Uncharacterized protein</fullName>
    </submittedName>
</protein>
<keyword evidence="1" id="KW-0812">Transmembrane</keyword>
<gene>
    <name evidence="2" type="ORF">QBC33DRAFT_517701</name>
</gene>
<sequence>MRFSSSFFVGFFTALILGFLFLLTYDPAAIEHLLRRTAANMAWVNGRALWGLIYLDEQEKLTGPLTFSEHIHQCFLSYTARITMFLMKHCSSFHTEICQNMRGNPQSHCDSLFTLATGTELALGLLGL</sequence>
<proteinExistence type="predicted"/>